<dbReference type="Proteomes" id="UP000196536">
    <property type="component" value="Unassembled WGS sequence"/>
</dbReference>
<organism evidence="3 4">
    <name type="scientific">Acinetobacter populi</name>
    <dbReference type="NCBI Taxonomy" id="1582270"/>
    <lineage>
        <taxon>Bacteria</taxon>
        <taxon>Pseudomonadati</taxon>
        <taxon>Pseudomonadota</taxon>
        <taxon>Gammaproteobacteria</taxon>
        <taxon>Moraxellales</taxon>
        <taxon>Moraxellaceae</taxon>
        <taxon>Acinetobacter</taxon>
    </lineage>
</organism>
<name>A0A1Z9Z1D8_9GAMM</name>
<evidence type="ECO:0000313" key="3">
    <source>
        <dbReference type="EMBL" id="OUY08256.1"/>
    </source>
</evidence>
<dbReference type="AlphaFoldDB" id="A0A1Z9Z1D8"/>
<dbReference type="InterPro" id="IPR010269">
    <property type="entry name" value="T6SS_TssC-like"/>
</dbReference>
<dbReference type="PANTHER" id="PTHR35565:SF3">
    <property type="entry name" value="TYPE VI SECRETION SYSTEM SHEATH PROTEIN TSSC1"/>
    <property type="match status" value="1"/>
</dbReference>
<gene>
    <name evidence="3" type="ORF">CAP51_01140</name>
</gene>
<dbReference type="NCBIfam" id="TIGR03355">
    <property type="entry name" value="VI_chp_2"/>
    <property type="match status" value="1"/>
</dbReference>
<reference evidence="3 4" key="1">
    <citation type="submission" date="2017-05" db="EMBL/GenBank/DDBJ databases">
        <title>Acinetobacter populi ANC 5415 (= PBJ7), whole genome shotgun sequencing project.</title>
        <authorList>
            <person name="Nemec A."/>
            <person name="Radolfova-Krizova L."/>
        </authorList>
    </citation>
    <scope>NUCLEOTIDE SEQUENCE [LARGE SCALE GENOMIC DNA]</scope>
    <source>
        <strain evidence="3 4">PBJ7</strain>
    </source>
</reference>
<evidence type="ECO:0000259" key="1">
    <source>
        <dbReference type="Pfam" id="PF05943"/>
    </source>
</evidence>
<evidence type="ECO:0000313" key="4">
    <source>
        <dbReference type="Proteomes" id="UP000196536"/>
    </source>
</evidence>
<evidence type="ECO:0000259" key="2">
    <source>
        <dbReference type="Pfam" id="PF18945"/>
    </source>
</evidence>
<dbReference type="RefSeq" id="WP_087618898.1">
    <property type="nucleotide sequence ID" value="NZ_NEXX01000001.1"/>
</dbReference>
<feature type="domain" description="TssC1 N-terminal" evidence="1">
    <location>
        <begin position="68"/>
        <end position="368"/>
    </location>
</feature>
<keyword evidence="4" id="KW-1185">Reference proteome</keyword>
<dbReference type="OrthoDB" id="9764000at2"/>
<comment type="caution">
    <text evidence="3">The sequence shown here is derived from an EMBL/GenBank/DDBJ whole genome shotgun (WGS) entry which is preliminary data.</text>
</comment>
<dbReference type="PANTHER" id="PTHR35565">
    <property type="entry name" value="CYTOPLASMIC PROTEIN-RELATED"/>
    <property type="match status" value="1"/>
</dbReference>
<dbReference type="InterPro" id="IPR044031">
    <property type="entry name" value="TssC1_N"/>
</dbReference>
<dbReference type="Pfam" id="PF05943">
    <property type="entry name" value="VipB"/>
    <property type="match status" value="1"/>
</dbReference>
<protein>
    <submittedName>
        <fullName evidence="3">EvpB family type VI secretion protein</fullName>
    </submittedName>
</protein>
<dbReference type="InterPro" id="IPR044032">
    <property type="entry name" value="TssC1_C"/>
</dbReference>
<dbReference type="EMBL" id="NEXX01000001">
    <property type="protein sequence ID" value="OUY08256.1"/>
    <property type="molecule type" value="Genomic_DNA"/>
</dbReference>
<proteinExistence type="predicted"/>
<accession>A0A1Z9Z1D8</accession>
<feature type="domain" description="TssC1 C-terminal" evidence="2">
    <location>
        <begin position="378"/>
        <end position="489"/>
    </location>
</feature>
<dbReference type="Pfam" id="PF18945">
    <property type="entry name" value="VipB_2"/>
    <property type="match status" value="1"/>
</dbReference>
<sequence>MSISPLEQQQTGDEQLTNNGFEQLINKEFKPKTKQAESAVQDAVKTLAKQALTSVVQHSSDTYQTIEAIIAEIDKKLSEQINQIIHHEEFKQLESAWRGLHYLVNNTETNQLLKIKFMPLSKKELSRNLKKFKGVMWDQSPIFKKIYEEEYGQFGGEPFGCIVGDYYFDHGPQDIEMLSEVAKISAASHCPFITGASPNLMQMDSWEELSNPRDISKIFQNTEYAAWRNLRESDDARYLGLALPRFMVRLPYSAQNNPVEDFNFQEVNNGHEDFSWVNAAYAMAVNINRSFNEFGWCTSIRGVESGGIVEDLPTFTFETDDGGVDLKCPTEIAISDRREAELSNNGLMPLVYRKNSNLAAFIGAQSLQQPTEYYDSDATANAKLSARLPYLFACCRFAHYLKCIVRDKIGSFREREEMERWLNDWLMNYVDGDPTNSSQETKARKPLAAAEVIVEEVEDNPGFYASKFFLRPHYQLEGLTVSLRLVSKLPSLKKE</sequence>